<dbReference type="GO" id="GO:0000270">
    <property type="term" value="P:peptidoglycan metabolic process"/>
    <property type="evidence" value="ECO:0007669"/>
    <property type="project" value="TreeGrafter"/>
</dbReference>
<protein>
    <submittedName>
        <fullName evidence="3">D-alanyl-D-alanine carboxypeptidase/D-alanyl-D-alanine-endopeptidase</fullName>
    </submittedName>
</protein>
<dbReference type="NCBIfam" id="TIGR00666">
    <property type="entry name" value="PBP4"/>
    <property type="match status" value="1"/>
</dbReference>
<evidence type="ECO:0000256" key="2">
    <source>
        <dbReference type="ARBA" id="ARBA00022801"/>
    </source>
</evidence>
<dbReference type="RefSeq" id="WP_114396350.1">
    <property type="nucleotide sequence ID" value="NZ_QEIM01000007.1"/>
</dbReference>
<reference evidence="3 4" key="1">
    <citation type="submission" date="2018-04" db="EMBL/GenBank/DDBJ databases">
        <title>Novel actinobacteria from marine sediment.</title>
        <authorList>
            <person name="Ng Z.Y."/>
            <person name="Tan G.Y.A."/>
        </authorList>
    </citation>
    <scope>NUCLEOTIDE SEQUENCE [LARGE SCALE GENOMIC DNA]</scope>
    <source>
        <strain evidence="3 4">TPS81</strain>
    </source>
</reference>
<dbReference type="Gene3D" id="3.40.710.10">
    <property type="entry name" value="DD-peptidase/beta-lactamase superfamily"/>
    <property type="match status" value="2"/>
</dbReference>
<keyword evidence="4" id="KW-1185">Reference proteome</keyword>
<dbReference type="PRINTS" id="PR00922">
    <property type="entry name" value="DADACBPTASE3"/>
</dbReference>
<evidence type="ECO:0000313" key="4">
    <source>
        <dbReference type="Proteomes" id="UP000253318"/>
    </source>
</evidence>
<keyword evidence="3" id="KW-0645">Protease</keyword>
<evidence type="ECO:0000313" key="3">
    <source>
        <dbReference type="EMBL" id="RCV61250.1"/>
    </source>
</evidence>
<gene>
    <name evidence="3" type="primary">dacB</name>
    <name evidence="3" type="ORF">DEF24_04735</name>
</gene>
<dbReference type="InterPro" id="IPR000667">
    <property type="entry name" value="Peptidase_S13"/>
</dbReference>
<dbReference type="GO" id="GO:0004185">
    <property type="term" value="F:serine-type carboxypeptidase activity"/>
    <property type="evidence" value="ECO:0007669"/>
    <property type="project" value="InterPro"/>
</dbReference>
<dbReference type="EMBL" id="QEIN01000023">
    <property type="protein sequence ID" value="RCV61250.1"/>
    <property type="molecule type" value="Genomic_DNA"/>
</dbReference>
<dbReference type="OrthoDB" id="56883at2"/>
<name>A0A368T9J9_9ACTN</name>
<evidence type="ECO:0000256" key="1">
    <source>
        <dbReference type="ARBA" id="ARBA00006096"/>
    </source>
</evidence>
<comment type="caution">
    <text evidence="3">The sequence shown here is derived from an EMBL/GenBank/DDBJ whole genome shotgun (WGS) entry which is preliminary data.</text>
</comment>
<dbReference type="PANTHER" id="PTHR30023">
    <property type="entry name" value="D-ALANYL-D-ALANINE CARBOXYPEPTIDASE"/>
    <property type="match status" value="1"/>
</dbReference>
<keyword evidence="3" id="KW-0121">Carboxypeptidase</keyword>
<dbReference type="InterPro" id="IPR012338">
    <property type="entry name" value="Beta-lactam/transpept-like"/>
</dbReference>
<dbReference type="Pfam" id="PF02113">
    <property type="entry name" value="Peptidase_S13"/>
    <property type="match status" value="1"/>
</dbReference>
<dbReference type="SUPFAM" id="SSF56601">
    <property type="entry name" value="beta-lactamase/transpeptidase-like"/>
    <property type="match status" value="1"/>
</dbReference>
<accession>A0A368T9J9</accession>
<dbReference type="AlphaFoldDB" id="A0A368T9J9"/>
<dbReference type="Proteomes" id="UP000253318">
    <property type="component" value="Unassembled WGS sequence"/>
</dbReference>
<organism evidence="3 4">
    <name type="scientific">Marinitenerispora sediminis</name>
    <dbReference type="NCBI Taxonomy" id="1931232"/>
    <lineage>
        <taxon>Bacteria</taxon>
        <taxon>Bacillati</taxon>
        <taxon>Actinomycetota</taxon>
        <taxon>Actinomycetes</taxon>
        <taxon>Streptosporangiales</taxon>
        <taxon>Nocardiopsidaceae</taxon>
        <taxon>Marinitenerispora</taxon>
    </lineage>
</organism>
<keyword evidence="2" id="KW-0378">Hydrolase</keyword>
<dbReference type="GO" id="GO:0006508">
    <property type="term" value="P:proteolysis"/>
    <property type="evidence" value="ECO:0007669"/>
    <property type="project" value="InterPro"/>
</dbReference>
<proteinExistence type="inferred from homology"/>
<comment type="similarity">
    <text evidence="1">Belongs to the peptidase S13 family.</text>
</comment>
<dbReference type="Gene3D" id="3.50.80.20">
    <property type="entry name" value="D-Ala-D-Ala carboxypeptidase C, peptidase S13"/>
    <property type="match status" value="1"/>
</dbReference>
<sequence length="454" mass="46519">MRHDRVWALLTLASLNIFVLVAGVVAWDVIASRPPETVAHPVALAQEAPAPAGTTAKPVNPDLLADKLDDRMSNSGIDDGLSAFVVDAETGDPLFARDEGETAVPASTTKVVTAVAALQAVGPDARIPTDVVQGAEPGQVILVGGGDPTLTEVVRSGEYPRLATLEELAESTAGELLAAGIGSVRLGYDDSRYSGPDMAPGWKPGYVDEGSVATVHALMLDGGRVYREENYSERVGDPPRAAAEAFARQLEAAGITVEGAPAPATAAADAAPIATVESAPVSALVEKMMLESDNNIAEALAHQVARAEGGEMSFAGGAAAVMSVISDLGVPDVHVEDGSGLSVNNRITPKALVDLLLLAADDANPDLHYVVSGLPTAHFTGTLTDRYTAYEASAAGAGLIRAKTGTLNGVSTLAGTAYDADGRLLVFAFMANNPAAEGRILDTFASALVECGCS</sequence>
<dbReference type="PANTHER" id="PTHR30023:SF0">
    <property type="entry name" value="PENICILLIN-SENSITIVE CARBOXYPEPTIDASE A"/>
    <property type="match status" value="1"/>
</dbReference>